<keyword evidence="2" id="KW-0479">Metal-binding</keyword>
<dbReference type="Pfam" id="PF01557">
    <property type="entry name" value="FAA_hydrolase"/>
    <property type="match status" value="1"/>
</dbReference>
<evidence type="ECO:0000256" key="2">
    <source>
        <dbReference type="ARBA" id="ARBA00022723"/>
    </source>
</evidence>
<feature type="domain" description="Fumarylacetoacetase-like C-terminal" evidence="3">
    <location>
        <begin position="61"/>
        <end position="278"/>
    </location>
</feature>
<dbReference type="InterPro" id="IPR051121">
    <property type="entry name" value="FAH"/>
</dbReference>
<accession>A0ABS5IMB7</accession>
<dbReference type="PANTHER" id="PTHR42796">
    <property type="entry name" value="FUMARYLACETOACETATE HYDROLASE DOMAIN-CONTAINING PROTEIN 2A-RELATED"/>
    <property type="match status" value="1"/>
</dbReference>
<evidence type="ECO:0000313" key="5">
    <source>
        <dbReference type="Proteomes" id="UP000678243"/>
    </source>
</evidence>
<dbReference type="SUPFAM" id="SSF56529">
    <property type="entry name" value="FAH"/>
    <property type="match status" value="1"/>
</dbReference>
<evidence type="ECO:0000256" key="1">
    <source>
        <dbReference type="ARBA" id="ARBA00010211"/>
    </source>
</evidence>
<dbReference type="EMBL" id="JAGTUK010000002">
    <property type="protein sequence ID" value="MBS0024075.1"/>
    <property type="molecule type" value="Genomic_DNA"/>
</dbReference>
<name>A0ABS5IMB7_9MICO</name>
<dbReference type="InterPro" id="IPR011234">
    <property type="entry name" value="Fumarylacetoacetase-like_C"/>
</dbReference>
<comment type="caution">
    <text evidence="4">The sequence shown here is derived from an EMBL/GenBank/DDBJ whole genome shotgun (WGS) entry which is preliminary data.</text>
</comment>
<sequence>MRYVSYDHEGVPGHGYLDGEDIVVLGRGHLDLRAGTPSTAPIGRLRRDEAVLRAPLARPGKIIGVAANYQEHVREGGADDRVKAVSTPRLFLKPDTALAGPDDPVVRPRLTRTLDWEAELGVVIGTEAADVAVHEALDHVFGYVTANDISARSLDVGTERDGQEWTVFFDWLAGKWLDASAPIGPWLVSADEVSDPQDLALSLSVNGVVRQRSTTAAMIFSVAELISFASRIMTLRPGDLLLTGTPAGVGAATGDYLQPGDVMVAEVERLGALRTPVVSG</sequence>
<dbReference type="RefSeq" id="WP_211542620.1">
    <property type="nucleotide sequence ID" value="NZ_JAGTUK010000002.1"/>
</dbReference>
<organism evidence="4 5">
    <name type="scientific">Microbacterium paraoxydans</name>
    <dbReference type="NCBI Taxonomy" id="199592"/>
    <lineage>
        <taxon>Bacteria</taxon>
        <taxon>Bacillati</taxon>
        <taxon>Actinomycetota</taxon>
        <taxon>Actinomycetes</taxon>
        <taxon>Micrococcales</taxon>
        <taxon>Microbacteriaceae</taxon>
        <taxon>Microbacterium</taxon>
    </lineage>
</organism>
<proteinExistence type="inferred from homology"/>
<keyword evidence="4" id="KW-0378">Hydrolase</keyword>
<dbReference type="Gene3D" id="3.90.850.10">
    <property type="entry name" value="Fumarylacetoacetase-like, C-terminal domain"/>
    <property type="match status" value="1"/>
</dbReference>
<dbReference type="PANTHER" id="PTHR42796:SF4">
    <property type="entry name" value="FUMARYLACETOACETATE HYDROLASE DOMAIN-CONTAINING PROTEIN 2A"/>
    <property type="match status" value="1"/>
</dbReference>
<comment type="similarity">
    <text evidence="1">Belongs to the FAH family.</text>
</comment>
<reference evidence="4 5" key="1">
    <citation type="submission" date="2021-04" db="EMBL/GenBank/DDBJ databases">
        <title>Whole genome analysis of root endophytic bacterium Microbacterium paraoxydans ku-mp colonizing RP-bio226 rice variety.</title>
        <authorList>
            <person name="Ulaganathan K."/>
            <person name="Latha B."/>
        </authorList>
    </citation>
    <scope>NUCLEOTIDE SEQUENCE [LARGE SCALE GENOMIC DNA]</scope>
    <source>
        <strain evidence="5">ku-mp</strain>
    </source>
</reference>
<protein>
    <submittedName>
        <fullName evidence="4">Fumarylacetoacetate hydrolase family protein</fullName>
    </submittedName>
</protein>
<gene>
    <name evidence="4" type="ORF">KE274_08110</name>
</gene>
<evidence type="ECO:0000259" key="3">
    <source>
        <dbReference type="Pfam" id="PF01557"/>
    </source>
</evidence>
<dbReference type="GO" id="GO:0016787">
    <property type="term" value="F:hydrolase activity"/>
    <property type="evidence" value="ECO:0007669"/>
    <property type="project" value="UniProtKB-KW"/>
</dbReference>
<evidence type="ECO:0000313" key="4">
    <source>
        <dbReference type="EMBL" id="MBS0024075.1"/>
    </source>
</evidence>
<dbReference type="InterPro" id="IPR036663">
    <property type="entry name" value="Fumarylacetoacetase_C_sf"/>
</dbReference>
<keyword evidence="5" id="KW-1185">Reference proteome</keyword>
<dbReference type="Proteomes" id="UP000678243">
    <property type="component" value="Unassembled WGS sequence"/>
</dbReference>